<proteinExistence type="predicted"/>
<evidence type="ECO:0000256" key="1">
    <source>
        <dbReference type="SAM" id="MobiDB-lite"/>
    </source>
</evidence>
<organism evidence="2 3">
    <name type="scientific">Hibiscus sabdariffa</name>
    <name type="common">roselle</name>
    <dbReference type="NCBI Taxonomy" id="183260"/>
    <lineage>
        <taxon>Eukaryota</taxon>
        <taxon>Viridiplantae</taxon>
        <taxon>Streptophyta</taxon>
        <taxon>Embryophyta</taxon>
        <taxon>Tracheophyta</taxon>
        <taxon>Spermatophyta</taxon>
        <taxon>Magnoliopsida</taxon>
        <taxon>eudicotyledons</taxon>
        <taxon>Gunneridae</taxon>
        <taxon>Pentapetalae</taxon>
        <taxon>rosids</taxon>
        <taxon>malvids</taxon>
        <taxon>Malvales</taxon>
        <taxon>Malvaceae</taxon>
        <taxon>Malvoideae</taxon>
        <taxon>Hibiscus</taxon>
    </lineage>
</organism>
<keyword evidence="3" id="KW-1185">Reference proteome</keyword>
<evidence type="ECO:0000313" key="3">
    <source>
        <dbReference type="Proteomes" id="UP001396334"/>
    </source>
</evidence>
<dbReference type="Proteomes" id="UP001396334">
    <property type="component" value="Unassembled WGS sequence"/>
</dbReference>
<reference evidence="2 3" key="1">
    <citation type="journal article" date="2024" name="G3 (Bethesda)">
        <title>Genome assembly of Hibiscus sabdariffa L. provides insights into metabolisms of medicinal natural products.</title>
        <authorList>
            <person name="Kim T."/>
        </authorList>
    </citation>
    <scope>NUCLEOTIDE SEQUENCE [LARGE SCALE GENOMIC DNA]</scope>
    <source>
        <strain evidence="2">TK-2024</strain>
        <tissue evidence="2">Old leaves</tissue>
    </source>
</reference>
<gene>
    <name evidence="2" type="ORF">V6N11_070038</name>
</gene>
<name>A0ABR2QDV5_9ROSI</name>
<sequence length="139" mass="16118">MFIRIYVLYIYAFGLFEHVKFQFYSQTHTVLGKASSDQAAHSNTSASRPTGFEIRVGFVREEMVTRIGLRFFLGSDDEACVGVIIFDDVVSINLMIAWLTVFLKEYSFPISFQDCQKQQDGEKDRHEVLHRQKDSKHLK</sequence>
<dbReference type="EMBL" id="JBBPBN010000040">
    <property type="protein sequence ID" value="KAK8998856.1"/>
    <property type="molecule type" value="Genomic_DNA"/>
</dbReference>
<accession>A0ABR2QDV5</accession>
<feature type="region of interest" description="Disordered" evidence="1">
    <location>
        <begin position="120"/>
        <end position="139"/>
    </location>
</feature>
<protein>
    <submittedName>
        <fullName evidence="2">Uncharacterized protein</fullName>
    </submittedName>
</protein>
<comment type="caution">
    <text evidence="2">The sequence shown here is derived from an EMBL/GenBank/DDBJ whole genome shotgun (WGS) entry which is preliminary data.</text>
</comment>
<evidence type="ECO:0000313" key="2">
    <source>
        <dbReference type="EMBL" id="KAK8998856.1"/>
    </source>
</evidence>